<protein>
    <submittedName>
        <fullName evidence="1">Poly-gamma-glutamate hydrolase family protein</fullName>
    </submittedName>
</protein>
<organism evidence="1 2">
    <name type="scientific">Halobacillus campisalis</name>
    <dbReference type="NCBI Taxonomy" id="435909"/>
    <lineage>
        <taxon>Bacteria</taxon>
        <taxon>Bacillati</taxon>
        <taxon>Bacillota</taxon>
        <taxon>Bacilli</taxon>
        <taxon>Bacillales</taxon>
        <taxon>Bacillaceae</taxon>
        <taxon>Halobacillus</taxon>
    </lineage>
</organism>
<dbReference type="EMBL" id="JBHTBY010000011">
    <property type="protein sequence ID" value="MFC7321674.1"/>
    <property type="molecule type" value="Genomic_DNA"/>
</dbReference>
<comment type="caution">
    <text evidence="1">The sequence shown here is derived from an EMBL/GenBank/DDBJ whole genome shotgun (WGS) entry which is preliminary data.</text>
</comment>
<reference evidence="2" key="1">
    <citation type="journal article" date="2019" name="Int. J. Syst. Evol. Microbiol.">
        <title>The Global Catalogue of Microorganisms (GCM) 10K type strain sequencing project: providing services to taxonomists for standard genome sequencing and annotation.</title>
        <authorList>
            <consortium name="The Broad Institute Genomics Platform"/>
            <consortium name="The Broad Institute Genome Sequencing Center for Infectious Disease"/>
            <person name="Wu L."/>
            <person name="Ma J."/>
        </authorList>
    </citation>
    <scope>NUCLEOTIDE SEQUENCE [LARGE SCALE GENOMIC DNA]</scope>
    <source>
        <strain evidence="2">CCUG 73951</strain>
    </source>
</reference>
<dbReference type="InterPro" id="IPR038128">
    <property type="entry name" value="Gamma_PGA_hydro_sf"/>
</dbReference>
<dbReference type="RefSeq" id="WP_289216611.1">
    <property type="nucleotide sequence ID" value="NZ_JAPVRC010000007.1"/>
</dbReference>
<accession>A0ABW2K6C9</accession>
<dbReference type="Pfam" id="PF05908">
    <property type="entry name" value="Gamma_PGA_hydro"/>
    <property type="match status" value="1"/>
</dbReference>
<proteinExistence type="predicted"/>
<dbReference type="Proteomes" id="UP001596494">
    <property type="component" value="Unassembled WGS sequence"/>
</dbReference>
<name>A0ABW2K6C9_9BACI</name>
<sequence>MTTIKLSIVIITISASLIAAAGLYKKTNDDSCSDTDRFCTFEDLSQEYSEGEDWKVETRRASSGLLVSAIHGGGIEPATSQIASAIAGESHNFYTFKGMLSSGNFENLHIDSTHFDEPEALEMVDAVNDHITIHGAEGEEPKTLIGGLNRELAEEISNQLNSSGFSVKKAPDHLNGEDPDNFVNQPKSERGVQLEITEAQRESFYKNGDTSFSSRNDASNQTSAFDDYVGAVKAAIEGES</sequence>
<keyword evidence="2" id="KW-1185">Reference proteome</keyword>
<dbReference type="GO" id="GO:0016787">
    <property type="term" value="F:hydrolase activity"/>
    <property type="evidence" value="ECO:0007669"/>
    <property type="project" value="UniProtKB-KW"/>
</dbReference>
<dbReference type="InterPro" id="IPR008585">
    <property type="entry name" value="Gamma_PGA_hydro"/>
</dbReference>
<keyword evidence="1" id="KW-0378">Hydrolase</keyword>
<evidence type="ECO:0000313" key="1">
    <source>
        <dbReference type="EMBL" id="MFC7321674.1"/>
    </source>
</evidence>
<dbReference type="Gene3D" id="3.40.630.100">
    <property type="entry name" value="Poly-gamma-glutamate hydrolase, zinc-binding motif"/>
    <property type="match status" value="1"/>
</dbReference>
<evidence type="ECO:0000313" key="2">
    <source>
        <dbReference type="Proteomes" id="UP001596494"/>
    </source>
</evidence>
<gene>
    <name evidence="1" type="ORF">ACFQMN_12380</name>
</gene>